<gene>
    <name evidence="4" type="ORF">C8P63_1015</name>
</gene>
<evidence type="ECO:0000256" key="2">
    <source>
        <dbReference type="PROSITE-ProRule" id="PRU00335"/>
    </source>
</evidence>
<keyword evidence="1 2" id="KW-0238">DNA-binding</keyword>
<keyword evidence="5" id="KW-1185">Reference proteome</keyword>
<feature type="DNA-binding region" description="H-T-H motif" evidence="2">
    <location>
        <begin position="20"/>
        <end position="39"/>
    </location>
</feature>
<feature type="domain" description="HTH tetR-type" evidence="3">
    <location>
        <begin position="1"/>
        <end position="57"/>
    </location>
</feature>
<dbReference type="Pfam" id="PF00440">
    <property type="entry name" value="TetR_N"/>
    <property type="match status" value="1"/>
</dbReference>
<dbReference type="AlphaFoldDB" id="A0A2T6C902"/>
<sequence length="204" mass="23833">MYFVNATVEIIEKEGIEGVTARKIADRAGYTSSTIYNYFGELSHLIFFASMRFVNDYIQEVPTYMSKGVNYLEKYLLSWECLCKHSFTRPEIYHAVFIANLGGKPQELLDHYYSVYQSDLIGFPDDLKPLILEHNLIKRNQALLEMASKENIVRPENIEEVNDIIILIWEGMITTLLNQRRDYELEEAIEKTMRYINKIASKLL</sequence>
<name>A0A2T6C902_9BACL</name>
<protein>
    <submittedName>
        <fullName evidence="4">TetR family transcriptional regulator</fullName>
    </submittedName>
</protein>
<organism evidence="4 5">
    <name type="scientific">Melghirimyces profundicolus</name>
    <dbReference type="NCBI Taxonomy" id="1242148"/>
    <lineage>
        <taxon>Bacteria</taxon>
        <taxon>Bacillati</taxon>
        <taxon>Bacillota</taxon>
        <taxon>Bacilli</taxon>
        <taxon>Bacillales</taxon>
        <taxon>Thermoactinomycetaceae</taxon>
        <taxon>Melghirimyces</taxon>
    </lineage>
</organism>
<evidence type="ECO:0000259" key="3">
    <source>
        <dbReference type="PROSITE" id="PS50977"/>
    </source>
</evidence>
<dbReference type="Gene3D" id="1.10.357.10">
    <property type="entry name" value="Tetracycline Repressor, domain 2"/>
    <property type="match status" value="1"/>
</dbReference>
<dbReference type="EMBL" id="QBKR01000001">
    <property type="protein sequence ID" value="PTX64789.1"/>
    <property type="molecule type" value="Genomic_DNA"/>
</dbReference>
<dbReference type="InterPro" id="IPR009057">
    <property type="entry name" value="Homeodomain-like_sf"/>
</dbReference>
<dbReference type="InterPro" id="IPR001647">
    <property type="entry name" value="HTH_TetR"/>
</dbReference>
<reference evidence="4 5" key="1">
    <citation type="submission" date="2018-04" db="EMBL/GenBank/DDBJ databases">
        <title>Genomic Encyclopedia of Archaeal and Bacterial Type Strains, Phase II (KMG-II): from individual species to whole genera.</title>
        <authorList>
            <person name="Goeker M."/>
        </authorList>
    </citation>
    <scope>NUCLEOTIDE SEQUENCE [LARGE SCALE GENOMIC DNA]</scope>
    <source>
        <strain evidence="4 5">DSM 45787</strain>
    </source>
</reference>
<proteinExistence type="predicted"/>
<comment type="caution">
    <text evidence="4">The sequence shown here is derived from an EMBL/GenBank/DDBJ whole genome shotgun (WGS) entry which is preliminary data.</text>
</comment>
<dbReference type="SUPFAM" id="SSF46689">
    <property type="entry name" value="Homeodomain-like"/>
    <property type="match status" value="1"/>
</dbReference>
<evidence type="ECO:0000313" key="5">
    <source>
        <dbReference type="Proteomes" id="UP000244240"/>
    </source>
</evidence>
<evidence type="ECO:0000313" key="4">
    <source>
        <dbReference type="EMBL" id="PTX64789.1"/>
    </source>
</evidence>
<accession>A0A2T6C902</accession>
<dbReference type="PROSITE" id="PS50977">
    <property type="entry name" value="HTH_TETR_2"/>
    <property type="match status" value="1"/>
</dbReference>
<dbReference type="Proteomes" id="UP000244240">
    <property type="component" value="Unassembled WGS sequence"/>
</dbReference>
<evidence type="ECO:0000256" key="1">
    <source>
        <dbReference type="ARBA" id="ARBA00023125"/>
    </source>
</evidence>
<dbReference type="GO" id="GO:0003677">
    <property type="term" value="F:DNA binding"/>
    <property type="evidence" value="ECO:0007669"/>
    <property type="project" value="UniProtKB-UniRule"/>
</dbReference>